<evidence type="ECO:0000259" key="2">
    <source>
        <dbReference type="Pfam" id="PF01757"/>
    </source>
</evidence>
<evidence type="ECO:0000256" key="1">
    <source>
        <dbReference type="SAM" id="Phobius"/>
    </source>
</evidence>
<keyword evidence="3" id="KW-0808">Transferase</keyword>
<dbReference type="AlphaFoldDB" id="A0A2N7X0B6"/>
<dbReference type="GO" id="GO:0016020">
    <property type="term" value="C:membrane"/>
    <property type="evidence" value="ECO:0007669"/>
    <property type="project" value="TreeGrafter"/>
</dbReference>
<feature type="transmembrane region" description="Helical" evidence="1">
    <location>
        <begin position="269"/>
        <end position="288"/>
    </location>
</feature>
<comment type="caution">
    <text evidence="3">The sequence shown here is derived from an EMBL/GenBank/DDBJ whole genome shotgun (WGS) entry which is preliminary data.</text>
</comment>
<dbReference type="STRING" id="863227.GCA_000373005_05696"/>
<dbReference type="GO" id="GO:0000271">
    <property type="term" value="P:polysaccharide biosynthetic process"/>
    <property type="evidence" value="ECO:0007669"/>
    <property type="project" value="TreeGrafter"/>
</dbReference>
<dbReference type="OrthoDB" id="9814807at2"/>
<protein>
    <submittedName>
        <fullName evidence="3">Acyltransferase</fullName>
    </submittedName>
</protein>
<dbReference type="EMBL" id="PNYC01000013">
    <property type="protein sequence ID" value="PMS35022.1"/>
    <property type="molecule type" value="Genomic_DNA"/>
</dbReference>
<accession>A0A2N7X0B6</accession>
<dbReference type="PANTHER" id="PTHR23028:SF53">
    <property type="entry name" value="ACYL_TRANSF_3 DOMAIN-CONTAINING PROTEIN"/>
    <property type="match status" value="1"/>
</dbReference>
<dbReference type="PANTHER" id="PTHR23028">
    <property type="entry name" value="ACETYLTRANSFERASE"/>
    <property type="match status" value="1"/>
</dbReference>
<feature type="transmembrane region" description="Helical" evidence="1">
    <location>
        <begin position="131"/>
        <end position="152"/>
    </location>
</feature>
<organism evidence="3 4">
    <name type="scientific">Trinickia symbiotica</name>
    <dbReference type="NCBI Taxonomy" id="863227"/>
    <lineage>
        <taxon>Bacteria</taxon>
        <taxon>Pseudomonadati</taxon>
        <taxon>Pseudomonadota</taxon>
        <taxon>Betaproteobacteria</taxon>
        <taxon>Burkholderiales</taxon>
        <taxon>Burkholderiaceae</taxon>
        <taxon>Trinickia</taxon>
    </lineage>
</organism>
<reference evidence="3 4" key="1">
    <citation type="submission" date="2018-01" db="EMBL/GenBank/DDBJ databases">
        <title>Whole genome analyses suggest that Burkholderia sensu lato contains two further novel genera in the rhizoxinica-symbiotica group Mycetohabitans gen. nov., and Trinickia gen. nov.: implications for the evolution of diazotrophy and nodulation in the Burkholderiaceae.</title>
        <authorList>
            <person name="Estrada-de los Santos P."/>
            <person name="Palmer M."/>
            <person name="Chavez-Ramirez B."/>
            <person name="Beukes C."/>
            <person name="Steenkamp E.T."/>
            <person name="Hirsch A.M."/>
            <person name="Manyaka P."/>
            <person name="Maluk M."/>
            <person name="Lafos M."/>
            <person name="Crook M."/>
            <person name="Gross E."/>
            <person name="Simon M.F."/>
            <person name="Bueno dos Reis Junior F."/>
            <person name="Poole P.S."/>
            <person name="Venter S.N."/>
            <person name="James E.K."/>
        </authorList>
    </citation>
    <scope>NUCLEOTIDE SEQUENCE [LARGE SCALE GENOMIC DNA]</scope>
    <source>
        <strain evidence="3 4">JPY 581</strain>
    </source>
</reference>
<evidence type="ECO:0000313" key="4">
    <source>
        <dbReference type="Proteomes" id="UP000235777"/>
    </source>
</evidence>
<name>A0A2N7X0B6_9BURK</name>
<dbReference type="RefSeq" id="WP_018444315.1">
    <property type="nucleotide sequence ID" value="NZ_KB890220.1"/>
</dbReference>
<dbReference type="InterPro" id="IPR002656">
    <property type="entry name" value="Acyl_transf_3_dom"/>
</dbReference>
<feature type="transmembrane region" description="Helical" evidence="1">
    <location>
        <begin position="294"/>
        <end position="310"/>
    </location>
</feature>
<dbReference type="InterPro" id="IPR050879">
    <property type="entry name" value="Acyltransferase_3"/>
</dbReference>
<keyword evidence="1" id="KW-1133">Transmembrane helix</keyword>
<evidence type="ECO:0000313" key="3">
    <source>
        <dbReference type="EMBL" id="PMS35022.1"/>
    </source>
</evidence>
<feature type="transmembrane region" description="Helical" evidence="1">
    <location>
        <begin position="358"/>
        <end position="378"/>
    </location>
</feature>
<feature type="transmembrane region" description="Helical" evidence="1">
    <location>
        <begin position="211"/>
        <end position="230"/>
    </location>
</feature>
<sequence length="401" mass="43572">MNESPALPVDGAAPAAPAAGLLGVSPSAVASKEAFIDAMRGVAALLVAYFHCRQVAWIGMHRFHELAGFSLDPSVVIGYLTLPIAYGSAGVSIFFVVSGYCIHRNAALRLAADPSYRLDAGIFWARRFTRIYPVLIAALLLTLALDSISRGFPPVSHKILDNGPHAFLVNLFSLQGVFGHTYGSNGALWTLAIEVQFYAVYPLLFAARRRFGMPIVLSCIAVLNIISGWLLEPKFISFFTSYWFSWAIGAYLAEIRAQPGALALSARGVLVWRSAAMAGAVLGCAAFNVSQYVAFQFWAIGFACVLRTALRPDDRRASSSIVMQSFSRLGAFSYSLYAIHLPIFVCLQAVFFRSALQASIWPSIAFMPVAVVAAYLFYQCVELPAIRWSASIKRRAPSGTD</sequence>
<keyword evidence="1" id="KW-0472">Membrane</keyword>
<keyword evidence="1" id="KW-0812">Transmembrane</keyword>
<feature type="transmembrane region" description="Helical" evidence="1">
    <location>
        <begin position="186"/>
        <end position="204"/>
    </location>
</feature>
<dbReference type="Proteomes" id="UP000235777">
    <property type="component" value="Unassembled WGS sequence"/>
</dbReference>
<gene>
    <name evidence="3" type="ORF">C0Z20_19935</name>
</gene>
<feature type="transmembrane region" description="Helical" evidence="1">
    <location>
        <begin position="80"/>
        <end position="102"/>
    </location>
</feature>
<dbReference type="GO" id="GO:0016747">
    <property type="term" value="F:acyltransferase activity, transferring groups other than amino-acyl groups"/>
    <property type="evidence" value="ECO:0007669"/>
    <property type="project" value="InterPro"/>
</dbReference>
<keyword evidence="4" id="KW-1185">Reference proteome</keyword>
<dbReference type="Pfam" id="PF01757">
    <property type="entry name" value="Acyl_transf_3"/>
    <property type="match status" value="1"/>
</dbReference>
<feature type="transmembrane region" description="Helical" evidence="1">
    <location>
        <begin position="236"/>
        <end position="257"/>
    </location>
</feature>
<feature type="domain" description="Acyltransferase 3" evidence="2">
    <location>
        <begin position="34"/>
        <end position="378"/>
    </location>
</feature>
<keyword evidence="3" id="KW-0012">Acyltransferase</keyword>
<proteinExistence type="predicted"/>
<feature type="transmembrane region" description="Helical" evidence="1">
    <location>
        <begin position="331"/>
        <end position="352"/>
    </location>
</feature>